<dbReference type="RefSeq" id="WP_091101887.1">
    <property type="nucleotide sequence ID" value="NZ_FMHZ01000002.1"/>
</dbReference>
<sequence>MNAAPARVTRAALTAVTMLAASLGVVGLGATPAAAGTQDKYTVTKWSNSFDGGCVAESTVSYWPGTDTASITTTVSNPYLFAACRVNTRLYVQGTSTQWNSAVHYTMACGITDTSCSSTRTVSGTYYSATPSLTAYVDSVNDALEAMGQERSFTRKKAVESISIEFSKAA</sequence>
<keyword evidence="1" id="KW-0732">Signal</keyword>
<feature type="chain" id="PRO_5008748619" evidence="1">
    <location>
        <begin position="36"/>
        <end position="170"/>
    </location>
</feature>
<evidence type="ECO:0000313" key="3">
    <source>
        <dbReference type="Proteomes" id="UP000199001"/>
    </source>
</evidence>
<dbReference type="AlphaFoldDB" id="A0A1C6VAL3"/>
<proteinExistence type="predicted"/>
<dbReference type="EMBL" id="FMHZ01000002">
    <property type="protein sequence ID" value="SCL63104.1"/>
    <property type="molecule type" value="Genomic_DNA"/>
</dbReference>
<dbReference type="Proteomes" id="UP000199001">
    <property type="component" value="Unassembled WGS sequence"/>
</dbReference>
<accession>A0A1C6VAL3</accession>
<evidence type="ECO:0000256" key="1">
    <source>
        <dbReference type="SAM" id="SignalP"/>
    </source>
</evidence>
<protein>
    <submittedName>
        <fullName evidence="2">Uncharacterized protein</fullName>
    </submittedName>
</protein>
<gene>
    <name evidence="2" type="ORF">GA0070606_3739</name>
</gene>
<name>A0A1C6VAL3_9ACTN</name>
<organism evidence="2 3">
    <name type="scientific">Micromonospora citrea</name>
    <dbReference type="NCBI Taxonomy" id="47855"/>
    <lineage>
        <taxon>Bacteria</taxon>
        <taxon>Bacillati</taxon>
        <taxon>Actinomycetota</taxon>
        <taxon>Actinomycetes</taxon>
        <taxon>Micromonosporales</taxon>
        <taxon>Micromonosporaceae</taxon>
        <taxon>Micromonospora</taxon>
    </lineage>
</organism>
<reference evidence="3" key="1">
    <citation type="submission" date="2016-06" db="EMBL/GenBank/DDBJ databases">
        <authorList>
            <person name="Varghese N."/>
            <person name="Submissions Spin"/>
        </authorList>
    </citation>
    <scope>NUCLEOTIDE SEQUENCE [LARGE SCALE GENOMIC DNA]</scope>
    <source>
        <strain evidence="3">DSM 43903</strain>
    </source>
</reference>
<dbReference type="OrthoDB" id="5192494at2"/>
<feature type="signal peptide" evidence="1">
    <location>
        <begin position="1"/>
        <end position="35"/>
    </location>
</feature>
<evidence type="ECO:0000313" key="2">
    <source>
        <dbReference type="EMBL" id="SCL63104.1"/>
    </source>
</evidence>
<keyword evidence="3" id="KW-1185">Reference proteome</keyword>